<reference evidence="2 3" key="1">
    <citation type="submission" date="2018-10" db="EMBL/GenBank/DDBJ databases">
        <title>Comparative analysis of microorganisms from saline springs in Andes Mountain Range, Colombia.</title>
        <authorList>
            <person name="Rubin E."/>
        </authorList>
    </citation>
    <scope>NUCLEOTIDE SEQUENCE [LARGE SCALE GENOMIC DNA]</scope>
    <source>
        <strain evidence="2 3">USBA 36</strain>
    </source>
</reference>
<dbReference type="SUPFAM" id="SSF54909">
    <property type="entry name" value="Dimeric alpha+beta barrel"/>
    <property type="match status" value="1"/>
</dbReference>
<accession>A0A420WQP7</accession>
<comment type="caution">
    <text evidence="2">The sequence shown here is derived from an EMBL/GenBank/DDBJ whole genome shotgun (WGS) entry which is preliminary data.</text>
</comment>
<evidence type="ECO:0000313" key="3">
    <source>
        <dbReference type="Proteomes" id="UP000277424"/>
    </source>
</evidence>
<sequence length="80" mass="8932">MKAIFIMVKCDLGQAYKVADEAVQGVEQVSEVYSTSGQYDLLMKCYLDEDADIGHFVTERIQTLPGVKDTFTLITFKAFG</sequence>
<organism evidence="2 3">
    <name type="scientific">Oceanibaculum indicum</name>
    <dbReference type="NCBI Taxonomy" id="526216"/>
    <lineage>
        <taxon>Bacteria</taxon>
        <taxon>Pseudomonadati</taxon>
        <taxon>Pseudomonadota</taxon>
        <taxon>Alphaproteobacteria</taxon>
        <taxon>Rhodospirillales</taxon>
        <taxon>Oceanibaculaceae</taxon>
        <taxon>Oceanibaculum</taxon>
    </lineage>
</organism>
<dbReference type="EMBL" id="RBIG01000001">
    <property type="protein sequence ID" value="RKQ73319.1"/>
    <property type="molecule type" value="Genomic_DNA"/>
</dbReference>
<gene>
    <name evidence="2" type="ORF">BCL74_1105</name>
</gene>
<name>A0A420WQP7_9PROT</name>
<dbReference type="OrthoDB" id="9799041at2"/>
<proteinExistence type="predicted"/>
<evidence type="ECO:0000313" key="2">
    <source>
        <dbReference type="EMBL" id="RKQ73319.1"/>
    </source>
</evidence>
<dbReference type="AlphaFoldDB" id="A0A420WQP7"/>
<feature type="domain" description="Transcription regulator AsnC/Lrp ligand binding" evidence="1">
    <location>
        <begin position="6"/>
        <end position="77"/>
    </location>
</feature>
<evidence type="ECO:0000259" key="1">
    <source>
        <dbReference type="Pfam" id="PF01037"/>
    </source>
</evidence>
<dbReference type="Proteomes" id="UP000277424">
    <property type="component" value="Unassembled WGS sequence"/>
</dbReference>
<dbReference type="RefSeq" id="WP_008944231.1">
    <property type="nucleotide sequence ID" value="NZ_RBIG01000001.1"/>
</dbReference>
<dbReference type="InterPro" id="IPR011008">
    <property type="entry name" value="Dimeric_a/b-barrel"/>
</dbReference>
<dbReference type="Gene3D" id="3.30.70.920">
    <property type="match status" value="1"/>
</dbReference>
<dbReference type="InterPro" id="IPR019887">
    <property type="entry name" value="Tscrpt_reg_AsnC/Lrp_C"/>
</dbReference>
<protein>
    <submittedName>
        <fullName evidence="2">AsnC-like helix-turn-helix protein</fullName>
    </submittedName>
</protein>
<dbReference type="Pfam" id="PF01037">
    <property type="entry name" value="AsnC_trans_reg"/>
    <property type="match status" value="1"/>
</dbReference>